<organism evidence="2 3">
    <name type="scientific">Myotis brandtii</name>
    <name type="common">Brandt's bat</name>
    <dbReference type="NCBI Taxonomy" id="109478"/>
    <lineage>
        <taxon>Eukaryota</taxon>
        <taxon>Metazoa</taxon>
        <taxon>Chordata</taxon>
        <taxon>Craniata</taxon>
        <taxon>Vertebrata</taxon>
        <taxon>Euteleostomi</taxon>
        <taxon>Mammalia</taxon>
        <taxon>Eutheria</taxon>
        <taxon>Laurasiatheria</taxon>
        <taxon>Chiroptera</taxon>
        <taxon>Yangochiroptera</taxon>
        <taxon>Vespertilionidae</taxon>
        <taxon>Myotis</taxon>
    </lineage>
</organism>
<evidence type="ECO:0000256" key="1">
    <source>
        <dbReference type="SAM" id="MobiDB-lite"/>
    </source>
</evidence>
<sequence length="65" mass="7497">MPGRPIRSPARAPRTQTSSFRSRESERLGSRARHGTLDKLMRLRRLRLRKAISSLLKNTQRAAEI</sequence>
<evidence type="ECO:0000313" key="3">
    <source>
        <dbReference type="Proteomes" id="UP000052978"/>
    </source>
</evidence>
<reference evidence="2 3" key="1">
    <citation type="journal article" date="2013" name="Nat. Commun.">
        <title>Genome analysis reveals insights into physiology and longevity of the Brandt's bat Myotis brandtii.</title>
        <authorList>
            <person name="Seim I."/>
            <person name="Fang X."/>
            <person name="Xiong Z."/>
            <person name="Lobanov A.V."/>
            <person name="Huang Z."/>
            <person name="Ma S."/>
            <person name="Feng Y."/>
            <person name="Turanov A.A."/>
            <person name="Zhu Y."/>
            <person name="Lenz T.L."/>
            <person name="Gerashchenko M.V."/>
            <person name="Fan D."/>
            <person name="Hee Yim S."/>
            <person name="Yao X."/>
            <person name="Jordan D."/>
            <person name="Xiong Y."/>
            <person name="Ma Y."/>
            <person name="Lyapunov A.N."/>
            <person name="Chen G."/>
            <person name="Kulakova O.I."/>
            <person name="Sun Y."/>
            <person name="Lee S.G."/>
            <person name="Bronson R.T."/>
            <person name="Moskalev A.A."/>
            <person name="Sunyaev S.R."/>
            <person name="Zhang G."/>
            <person name="Krogh A."/>
            <person name="Wang J."/>
            <person name="Gladyshev V.N."/>
        </authorList>
    </citation>
    <scope>NUCLEOTIDE SEQUENCE [LARGE SCALE GENOMIC DNA]</scope>
</reference>
<name>S7MU73_MYOBR</name>
<protein>
    <submittedName>
        <fullName evidence="2">Uncharacterized protein</fullName>
    </submittedName>
</protein>
<accession>S7MU73</accession>
<dbReference type="EMBL" id="KE162068">
    <property type="protein sequence ID" value="EPQ06890.1"/>
    <property type="molecule type" value="Genomic_DNA"/>
</dbReference>
<dbReference type="AlphaFoldDB" id="S7MU73"/>
<feature type="region of interest" description="Disordered" evidence="1">
    <location>
        <begin position="1"/>
        <end position="33"/>
    </location>
</feature>
<gene>
    <name evidence="2" type="ORF">D623_10016917</name>
</gene>
<evidence type="ECO:0000313" key="2">
    <source>
        <dbReference type="EMBL" id="EPQ06890.1"/>
    </source>
</evidence>
<keyword evidence="3" id="KW-1185">Reference proteome</keyword>
<dbReference type="Proteomes" id="UP000052978">
    <property type="component" value="Unassembled WGS sequence"/>
</dbReference>
<proteinExistence type="predicted"/>
<feature type="compositionally biased region" description="Basic and acidic residues" evidence="1">
    <location>
        <begin position="21"/>
        <end position="33"/>
    </location>
</feature>